<dbReference type="Proteomes" id="UP000323337">
    <property type="component" value="Unassembled WGS sequence"/>
</dbReference>
<protein>
    <submittedName>
        <fullName evidence="1">DUF2334 domain-containing protein</fullName>
    </submittedName>
</protein>
<dbReference type="RefSeq" id="WP_303701226.1">
    <property type="nucleotide sequence ID" value="NZ_VSIV01000169.1"/>
</dbReference>
<dbReference type="AlphaFoldDB" id="A0A5D0MJV0"/>
<dbReference type="CDD" id="cd11374">
    <property type="entry name" value="CE4_u10"/>
    <property type="match status" value="1"/>
</dbReference>
<name>A0A5D0MJV0_FLESI</name>
<accession>A0A5D0MJV0</accession>
<evidence type="ECO:0000313" key="2">
    <source>
        <dbReference type="Proteomes" id="UP000323337"/>
    </source>
</evidence>
<dbReference type="GO" id="GO:0005975">
    <property type="term" value="P:carbohydrate metabolic process"/>
    <property type="evidence" value="ECO:0007669"/>
    <property type="project" value="InterPro"/>
</dbReference>
<evidence type="ECO:0000313" key="1">
    <source>
        <dbReference type="EMBL" id="TYB33266.1"/>
    </source>
</evidence>
<organism evidence="1 2">
    <name type="scientific">Flexistipes sinusarabici</name>
    <dbReference type="NCBI Taxonomy" id="2352"/>
    <lineage>
        <taxon>Bacteria</taxon>
        <taxon>Pseudomonadati</taxon>
        <taxon>Deferribacterota</taxon>
        <taxon>Deferribacteres</taxon>
        <taxon>Deferribacterales</taxon>
        <taxon>Flexistipitaceae</taxon>
        <taxon>Flexistipes</taxon>
    </lineage>
</organism>
<dbReference type="EMBL" id="VSIV01000169">
    <property type="protein sequence ID" value="TYB33266.1"/>
    <property type="molecule type" value="Genomic_DNA"/>
</dbReference>
<dbReference type="InterPro" id="IPR011330">
    <property type="entry name" value="Glyco_hydro/deAcase_b/a-brl"/>
</dbReference>
<comment type="caution">
    <text evidence="1">The sequence shown here is derived from an EMBL/GenBank/DDBJ whole genome shotgun (WGS) entry which is preliminary data.</text>
</comment>
<sequence>MQGKFLVVSLHDVHAGNYHIFNDFIDELNLAGVSPVSLLVVPHMHKAHDLDSDITFVRWLQAKQSQGHEIVLHGYYHYEENKNYSIIKQFISSVYTAHEGEFYRISYADAENRIKKGLQLLQSNGLKTYGFVAPAWLINDNTVKVLKNTDLIYTTRFTGILLLKSDEFLKAPVLSFSSRSFLRKLFSLIWAKFFRIFSCPFSVARVSVHPGDLETLTLKAQFLSEIINLKKRRDCVTYKELLDLHAKSD</sequence>
<dbReference type="Pfam" id="PF10096">
    <property type="entry name" value="DUF2334"/>
    <property type="match status" value="1"/>
</dbReference>
<dbReference type="Gene3D" id="3.20.20.370">
    <property type="entry name" value="Glycoside hydrolase/deacetylase"/>
    <property type="match status" value="1"/>
</dbReference>
<gene>
    <name evidence="1" type="ORF">FXF49_07200</name>
</gene>
<dbReference type="InterPro" id="IPR018763">
    <property type="entry name" value="DUF2334"/>
</dbReference>
<reference evidence="1 2" key="1">
    <citation type="submission" date="2019-08" db="EMBL/GenBank/DDBJ databases">
        <title>Genomic characterization of a novel candidate phylum (ARYD3) from a high temperature, high salinity tertiary oil reservoir in north central Oklahoma, USA.</title>
        <authorList>
            <person name="Youssef N.H."/>
            <person name="Yadav A."/>
            <person name="Elshahed M.S."/>
        </authorList>
    </citation>
    <scope>NUCLEOTIDE SEQUENCE [LARGE SCALE GENOMIC DNA]</scope>
    <source>
        <strain evidence="1">ARYD1</strain>
    </source>
</reference>
<proteinExistence type="predicted"/>
<dbReference type="SUPFAM" id="SSF88713">
    <property type="entry name" value="Glycoside hydrolase/deacetylase"/>
    <property type="match status" value="1"/>
</dbReference>